<keyword evidence="1" id="KW-0732">Signal</keyword>
<evidence type="ECO:0000313" key="2">
    <source>
        <dbReference type="EMBL" id="SHM06794.1"/>
    </source>
</evidence>
<gene>
    <name evidence="2" type="ORF">SAMN05444272_1696</name>
</gene>
<dbReference type="AlphaFoldDB" id="A0A1M7FRU4"/>
<organism evidence="2 3">
    <name type="scientific">Roseibium suaedae</name>
    <dbReference type="NCBI Taxonomy" id="735517"/>
    <lineage>
        <taxon>Bacteria</taxon>
        <taxon>Pseudomonadati</taxon>
        <taxon>Pseudomonadota</taxon>
        <taxon>Alphaproteobacteria</taxon>
        <taxon>Hyphomicrobiales</taxon>
        <taxon>Stappiaceae</taxon>
        <taxon>Roseibium</taxon>
    </lineage>
</organism>
<feature type="chain" id="PRO_5012861894" description="KTSC domain-containing protein" evidence="1">
    <location>
        <begin position="34"/>
        <end position="111"/>
    </location>
</feature>
<dbReference type="RefSeq" id="WP_073011803.1">
    <property type="nucleotide sequence ID" value="NZ_FRBW01000002.1"/>
</dbReference>
<proteinExistence type="predicted"/>
<name>A0A1M7FRU4_9HYPH</name>
<keyword evidence="3" id="KW-1185">Reference proteome</keyword>
<evidence type="ECO:0000256" key="1">
    <source>
        <dbReference type="SAM" id="SignalP"/>
    </source>
</evidence>
<evidence type="ECO:0008006" key="4">
    <source>
        <dbReference type="Google" id="ProtNLM"/>
    </source>
</evidence>
<sequence>MTSISTRRWPARHLKRGTTALLVLASIASPALARPDLSKMTCAAAQQMVQRNGKVVFTTSPTTYALFVSNRSYCDRWEDIYPQYARTKDTPNCPVAYKCQEPLFRRSLWER</sequence>
<protein>
    <recommendedName>
        <fullName evidence="4">KTSC domain-containing protein</fullName>
    </recommendedName>
</protein>
<dbReference type="Proteomes" id="UP000186002">
    <property type="component" value="Unassembled WGS sequence"/>
</dbReference>
<feature type="signal peptide" evidence="1">
    <location>
        <begin position="1"/>
        <end position="33"/>
    </location>
</feature>
<reference evidence="2 3" key="1">
    <citation type="submission" date="2016-11" db="EMBL/GenBank/DDBJ databases">
        <authorList>
            <person name="Jaros S."/>
            <person name="Januszkiewicz K."/>
            <person name="Wedrychowicz H."/>
        </authorList>
    </citation>
    <scope>NUCLEOTIDE SEQUENCE [LARGE SCALE GENOMIC DNA]</scope>
    <source>
        <strain evidence="2 3">DSM 22153</strain>
    </source>
</reference>
<dbReference type="OrthoDB" id="7870801at2"/>
<evidence type="ECO:0000313" key="3">
    <source>
        <dbReference type="Proteomes" id="UP000186002"/>
    </source>
</evidence>
<accession>A0A1M7FRU4</accession>
<dbReference type="EMBL" id="FRBW01000002">
    <property type="protein sequence ID" value="SHM06794.1"/>
    <property type="molecule type" value="Genomic_DNA"/>
</dbReference>